<evidence type="ECO:0000259" key="4">
    <source>
        <dbReference type="Pfam" id="PF00294"/>
    </source>
</evidence>
<dbReference type="PROSITE" id="PS00583">
    <property type="entry name" value="PFKB_KINASES_1"/>
    <property type="match status" value="1"/>
</dbReference>
<comment type="similarity">
    <text evidence="1">Belongs to the carbohydrate kinase PfkB family.</text>
</comment>
<evidence type="ECO:0000256" key="3">
    <source>
        <dbReference type="ARBA" id="ARBA00022777"/>
    </source>
</evidence>
<evidence type="ECO:0000256" key="2">
    <source>
        <dbReference type="ARBA" id="ARBA00022679"/>
    </source>
</evidence>
<dbReference type="AlphaFoldDB" id="A0A6J7DSU2"/>
<protein>
    <submittedName>
        <fullName evidence="5">Unannotated protein</fullName>
    </submittedName>
</protein>
<dbReference type="Pfam" id="PF00294">
    <property type="entry name" value="PfkB"/>
    <property type="match status" value="1"/>
</dbReference>
<gene>
    <name evidence="5" type="ORF">UFOPK3402_00654</name>
</gene>
<dbReference type="InterPro" id="IPR029056">
    <property type="entry name" value="Ribokinase-like"/>
</dbReference>
<keyword evidence="2" id="KW-0808">Transferase</keyword>
<dbReference type="InterPro" id="IPR052700">
    <property type="entry name" value="Carb_kinase_PfkB-like"/>
</dbReference>
<dbReference type="PROSITE" id="PS00584">
    <property type="entry name" value="PFKB_KINASES_2"/>
    <property type="match status" value="1"/>
</dbReference>
<accession>A0A6J7DSU2</accession>
<dbReference type="PANTHER" id="PTHR43320">
    <property type="entry name" value="SUGAR KINASE"/>
    <property type="match status" value="1"/>
</dbReference>
<name>A0A6J7DSU2_9ZZZZ</name>
<dbReference type="InterPro" id="IPR011611">
    <property type="entry name" value="PfkB_dom"/>
</dbReference>
<reference evidence="5" key="1">
    <citation type="submission" date="2020-05" db="EMBL/GenBank/DDBJ databases">
        <authorList>
            <person name="Chiriac C."/>
            <person name="Salcher M."/>
            <person name="Ghai R."/>
            <person name="Kavagutti S V."/>
        </authorList>
    </citation>
    <scope>NUCLEOTIDE SEQUENCE</scope>
</reference>
<dbReference type="CDD" id="cd01166">
    <property type="entry name" value="KdgK"/>
    <property type="match status" value="1"/>
</dbReference>
<dbReference type="PANTHER" id="PTHR43320:SF3">
    <property type="entry name" value="CARBOHYDRATE KINASE PFKB DOMAIN-CONTAINING PROTEIN"/>
    <property type="match status" value="1"/>
</dbReference>
<dbReference type="EMBL" id="CAFBLS010000062">
    <property type="protein sequence ID" value="CAB4870403.1"/>
    <property type="molecule type" value="Genomic_DNA"/>
</dbReference>
<sequence length="293" mass="29548">MTPRFTLLGDVLVDITALVSEPLNHASDTAAQISVQPGGSAMNTACWLAFDGGEASVIGAVGDDAFGDMIRAHLRRLGVNDALVTVSGEATGACIVIVDEHGERTMLPDSGANCAYAASSLPADAFPPGGHFHLSGYTLMNPKTSHVGRAALQRARASSMTVSLDPSSAAPLSREPQALLEVLDQVDVLLANQAEAAVLTGHDDVPSALEALAQLVPTVVLKLGGAGSLARRGSEYATTAAVAARVVDTTGAGDAFAAGFLPAWATGVDLATCLGRAAESAARAVARVGAGPG</sequence>
<dbReference type="SUPFAM" id="SSF53613">
    <property type="entry name" value="Ribokinase-like"/>
    <property type="match status" value="1"/>
</dbReference>
<evidence type="ECO:0000313" key="5">
    <source>
        <dbReference type="EMBL" id="CAB4870403.1"/>
    </source>
</evidence>
<organism evidence="5">
    <name type="scientific">freshwater metagenome</name>
    <dbReference type="NCBI Taxonomy" id="449393"/>
    <lineage>
        <taxon>unclassified sequences</taxon>
        <taxon>metagenomes</taxon>
        <taxon>ecological metagenomes</taxon>
    </lineage>
</organism>
<keyword evidence="3" id="KW-0418">Kinase</keyword>
<feature type="domain" description="Carbohydrate kinase PfkB" evidence="4">
    <location>
        <begin position="8"/>
        <end position="291"/>
    </location>
</feature>
<evidence type="ECO:0000256" key="1">
    <source>
        <dbReference type="ARBA" id="ARBA00010688"/>
    </source>
</evidence>
<dbReference type="InterPro" id="IPR002173">
    <property type="entry name" value="Carboh/pur_kinase_PfkB_CS"/>
</dbReference>
<dbReference type="GO" id="GO:0016301">
    <property type="term" value="F:kinase activity"/>
    <property type="evidence" value="ECO:0007669"/>
    <property type="project" value="UniProtKB-KW"/>
</dbReference>
<proteinExistence type="inferred from homology"/>
<dbReference type="Gene3D" id="3.40.1190.20">
    <property type="match status" value="1"/>
</dbReference>